<accession>A0A1B8ZBW6</accession>
<evidence type="ECO:0000256" key="1">
    <source>
        <dbReference type="SAM" id="MobiDB-lite"/>
    </source>
</evidence>
<dbReference type="EMBL" id="MAYH01000048">
    <property type="protein sequence ID" value="OCA69111.1"/>
    <property type="molecule type" value="Genomic_DNA"/>
</dbReference>
<comment type="caution">
    <text evidence="2">The sequence shown here is derived from an EMBL/GenBank/DDBJ whole genome shotgun (WGS) entry which is preliminary data.</text>
</comment>
<dbReference type="Proteomes" id="UP000092651">
    <property type="component" value="Unassembled WGS sequence"/>
</dbReference>
<keyword evidence="3" id="KW-1185">Reference proteome</keyword>
<evidence type="ECO:0000313" key="2">
    <source>
        <dbReference type="EMBL" id="OCA69111.1"/>
    </source>
</evidence>
<reference evidence="2 3" key="1">
    <citation type="submission" date="2016-07" db="EMBL/GenBank/DDBJ databases">
        <authorList>
            <person name="Jeong J.-J."/>
            <person name="Kim D.W."/>
            <person name="Sang M.K."/>
            <person name="Choi I.-G."/>
            <person name="Kim K.D."/>
        </authorList>
    </citation>
    <scope>NUCLEOTIDE SEQUENCE [LARGE SCALE GENOMIC DNA]</scope>
    <source>
        <strain evidence="2 3">UTM-3</strain>
    </source>
</reference>
<feature type="region of interest" description="Disordered" evidence="1">
    <location>
        <begin position="27"/>
        <end position="51"/>
    </location>
</feature>
<gene>
    <name evidence="2" type="ORF">BBI01_18045</name>
</gene>
<proteinExistence type="predicted"/>
<dbReference type="AlphaFoldDB" id="A0A1B8ZBW6"/>
<sequence length="129" mass="14796">MGILDRYTTDEDKEELAKNLNLPVDKTAISGKTTKSKKTSAPQTSKYEKKQAKNLNELDDKILSTINQFVDSYKSNKKTSRMIRIQDHHYRKLVSLRADGISVSEFVSFAVHLVLNSEDFENFLNILKK</sequence>
<feature type="compositionally biased region" description="Low complexity" evidence="1">
    <location>
        <begin position="27"/>
        <end position="45"/>
    </location>
</feature>
<protein>
    <submittedName>
        <fullName evidence="2">Uncharacterized protein</fullName>
    </submittedName>
</protein>
<dbReference type="RefSeq" id="WP_065396210.1">
    <property type="nucleotide sequence ID" value="NZ_MAYH01000048.1"/>
</dbReference>
<organism evidence="2 3">
    <name type="scientific">Chryseobacterium artocarpi</name>
    <dbReference type="NCBI Taxonomy" id="1414727"/>
    <lineage>
        <taxon>Bacteria</taxon>
        <taxon>Pseudomonadati</taxon>
        <taxon>Bacteroidota</taxon>
        <taxon>Flavobacteriia</taxon>
        <taxon>Flavobacteriales</taxon>
        <taxon>Weeksellaceae</taxon>
        <taxon>Chryseobacterium group</taxon>
        <taxon>Chryseobacterium</taxon>
    </lineage>
</organism>
<evidence type="ECO:0000313" key="3">
    <source>
        <dbReference type="Proteomes" id="UP000092651"/>
    </source>
</evidence>
<dbReference type="OrthoDB" id="1262551at2"/>
<name>A0A1B8ZBW6_9FLAO</name>